<dbReference type="Proteomes" id="UP000256829">
    <property type="component" value="Unassembled WGS sequence"/>
</dbReference>
<evidence type="ECO:0000313" key="1">
    <source>
        <dbReference type="EMBL" id="RDY66722.1"/>
    </source>
</evidence>
<protein>
    <submittedName>
        <fullName evidence="1">Uncharacterized protein</fullName>
    </submittedName>
</protein>
<keyword evidence="2" id="KW-1185">Reference proteome</keyword>
<reference evidence="1 2" key="1">
    <citation type="submission" date="2018-08" db="EMBL/GenBank/DDBJ databases">
        <title>Lysobacter soli KCTC 22011, whole genome shotgun sequence.</title>
        <authorList>
            <person name="Zhang X."/>
            <person name="Feng G."/>
            <person name="Zhu H."/>
        </authorList>
    </citation>
    <scope>NUCLEOTIDE SEQUENCE [LARGE SCALE GENOMIC DNA]</scope>
    <source>
        <strain evidence="1 2">KCTC 22011</strain>
    </source>
</reference>
<gene>
    <name evidence="1" type="ORF">DX912_11395</name>
</gene>
<proteinExistence type="predicted"/>
<comment type="caution">
    <text evidence="1">The sequence shown here is derived from an EMBL/GenBank/DDBJ whole genome shotgun (WGS) entry which is preliminary data.</text>
</comment>
<organism evidence="1 2">
    <name type="scientific">Lysobacter soli</name>
    <dbReference type="NCBI Taxonomy" id="453783"/>
    <lineage>
        <taxon>Bacteria</taxon>
        <taxon>Pseudomonadati</taxon>
        <taxon>Pseudomonadota</taxon>
        <taxon>Gammaproteobacteria</taxon>
        <taxon>Lysobacterales</taxon>
        <taxon>Lysobacteraceae</taxon>
        <taxon>Lysobacter</taxon>
    </lineage>
</organism>
<accession>A0A3D8VBC0</accession>
<dbReference type="EMBL" id="QTJR01000007">
    <property type="protein sequence ID" value="RDY66722.1"/>
    <property type="molecule type" value="Genomic_DNA"/>
</dbReference>
<sequence length="71" mass="7989">MITIRIEDPETIILIAKYSCYVRDVDGATGTLDELAEGLMLGLLDAHDRFRQWCGMDQSLDERLYCGCDCG</sequence>
<evidence type="ECO:0000313" key="2">
    <source>
        <dbReference type="Proteomes" id="UP000256829"/>
    </source>
</evidence>
<name>A0A3D8VBC0_9GAMM</name>
<dbReference type="AlphaFoldDB" id="A0A3D8VBC0"/>